<reference evidence="1 2" key="1">
    <citation type="submission" date="2024-01" db="EMBL/GenBank/DDBJ databases">
        <title>Seven novel Bacillus-like species.</title>
        <authorList>
            <person name="Liu G."/>
        </authorList>
    </citation>
    <scope>NUCLEOTIDE SEQUENCE [LARGE SCALE GENOMIC DNA]</scope>
    <source>
        <strain evidence="1 2">FJAT-51639</strain>
    </source>
</reference>
<dbReference type="EMBL" id="JBAWSX010000010">
    <property type="protein sequence ID" value="MEI4802844.1"/>
    <property type="molecule type" value="Genomic_DNA"/>
</dbReference>
<keyword evidence="2" id="KW-1185">Reference proteome</keyword>
<evidence type="ECO:0008006" key="3">
    <source>
        <dbReference type="Google" id="ProtNLM"/>
    </source>
</evidence>
<evidence type="ECO:0000313" key="1">
    <source>
        <dbReference type="EMBL" id="MEI4802844.1"/>
    </source>
</evidence>
<name>A0ABU8FJH4_9BACI</name>
<protein>
    <recommendedName>
        <fullName evidence="3">DUF4303 domain-containing protein</fullName>
    </recommendedName>
</protein>
<proteinExistence type="predicted"/>
<accession>A0ABU8FJH4</accession>
<gene>
    <name evidence="1" type="ORF">WAZ07_16305</name>
</gene>
<organism evidence="1 2">
    <name type="scientific">Bacillus bruguierae</name>
    <dbReference type="NCBI Taxonomy" id="3127667"/>
    <lineage>
        <taxon>Bacteria</taxon>
        <taxon>Bacillati</taxon>
        <taxon>Bacillota</taxon>
        <taxon>Bacilli</taxon>
        <taxon>Bacillales</taxon>
        <taxon>Bacillaceae</taxon>
        <taxon>Bacillus</taxon>
    </lineage>
</organism>
<comment type="caution">
    <text evidence="1">The sequence shown here is derived from an EMBL/GenBank/DDBJ whole genome shotgun (WGS) entry which is preliminary data.</text>
</comment>
<evidence type="ECO:0000313" key="2">
    <source>
        <dbReference type="Proteomes" id="UP001372526"/>
    </source>
</evidence>
<dbReference type="RefSeq" id="WP_336473297.1">
    <property type="nucleotide sequence ID" value="NZ_JBAWSX010000010.1"/>
</dbReference>
<sequence>MDIFEYLEELQEDIFSLHVSQIKSKYYEICVTLSSTNDAKRIQSVSLDVYKRKLSFGLYEASIIAKEESSKAIYYEYDLDNHWGGHFFVCDDYLPLEEQDDDWACDWTNEVEGPQSLEFAEIYSKNGFDTNQKAIGHTLYLIARTVCCFISVCNKRKSNIPICIGFHGQDPIMRMCRE</sequence>
<dbReference type="Proteomes" id="UP001372526">
    <property type="component" value="Unassembled WGS sequence"/>
</dbReference>